<dbReference type="RefSeq" id="WP_209972165.1">
    <property type="nucleotide sequence ID" value="NZ_JAGGLB010000008.1"/>
</dbReference>
<evidence type="ECO:0000313" key="1">
    <source>
        <dbReference type="EMBL" id="MBP1991416.1"/>
    </source>
</evidence>
<gene>
    <name evidence="1" type="ORF">J2Z66_003023</name>
</gene>
<organism evidence="1 2">
    <name type="scientific">Paenibacillus eucommiae</name>
    <dbReference type="NCBI Taxonomy" id="1355755"/>
    <lineage>
        <taxon>Bacteria</taxon>
        <taxon>Bacillati</taxon>
        <taxon>Bacillota</taxon>
        <taxon>Bacilli</taxon>
        <taxon>Bacillales</taxon>
        <taxon>Paenibacillaceae</taxon>
        <taxon>Paenibacillus</taxon>
    </lineage>
</organism>
<comment type="caution">
    <text evidence="1">The sequence shown here is derived from an EMBL/GenBank/DDBJ whole genome shotgun (WGS) entry which is preliminary data.</text>
</comment>
<sequence length="128" mass="13581">MSKPIQAYFSTESDAESARISLMIFNIDLLEVGELGDGRPEGVRFVVPIIAGSGSGIATGTGMGTLGADAGAVGTAASTTPVVGDLDKNEPIDYDKLRYVLSGKVREQDYPEIVRIIHRNKGHVQAFD</sequence>
<dbReference type="Proteomes" id="UP001519287">
    <property type="component" value="Unassembled WGS sequence"/>
</dbReference>
<evidence type="ECO:0000313" key="2">
    <source>
        <dbReference type="Proteomes" id="UP001519287"/>
    </source>
</evidence>
<protein>
    <submittedName>
        <fullName evidence="1">Uncharacterized protein</fullName>
    </submittedName>
</protein>
<accession>A0ABS4IUZ3</accession>
<name>A0ABS4IUZ3_9BACL</name>
<keyword evidence="2" id="KW-1185">Reference proteome</keyword>
<reference evidence="1 2" key="1">
    <citation type="submission" date="2021-03" db="EMBL/GenBank/DDBJ databases">
        <title>Genomic Encyclopedia of Type Strains, Phase IV (KMG-IV): sequencing the most valuable type-strain genomes for metagenomic binning, comparative biology and taxonomic classification.</title>
        <authorList>
            <person name="Goeker M."/>
        </authorList>
    </citation>
    <scope>NUCLEOTIDE SEQUENCE [LARGE SCALE GENOMIC DNA]</scope>
    <source>
        <strain evidence="1 2">DSM 26048</strain>
    </source>
</reference>
<proteinExistence type="predicted"/>
<dbReference type="EMBL" id="JAGGLB010000008">
    <property type="protein sequence ID" value="MBP1991416.1"/>
    <property type="molecule type" value="Genomic_DNA"/>
</dbReference>